<dbReference type="Proteomes" id="UP001302126">
    <property type="component" value="Unassembled WGS sequence"/>
</dbReference>
<evidence type="ECO:0000259" key="2">
    <source>
        <dbReference type="Pfam" id="PF13640"/>
    </source>
</evidence>
<dbReference type="EMBL" id="MU864396">
    <property type="protein sequence ID" value="KAK4187865.1"/>
    <property type="molecule type" value="Genomic_DNA"/>
</dbReference>
<proteinExistence type="predicted"/>
<dbReference type="PANTHER" id="PTHR33099">
    <property type="entry name" value="FE2OG DIOXYGENASE DOMAIN-CONTAINING PROTEIN"/>
    <property type="match status" value="1"/>
</dbReference>
<keyword evidence="4" id="KW-1185">Reference proteome</keyword>
<evidence type="ECO:0000313" key="3">
    <source>
        <dbReference type="EMBL" id="KAK4187865.1"/>
    </source>
</evidence>
<accession>A0AAN6WV44</accession>
<evidence type="ECO:0000256" key="1">
    <source>
        <dbReference type="SAM" id="MobiDB-lite"/>
    </source>
</evidence>
<dbReference type="PANTHER" id="PTHR33099:SF7">
    <property type="entry name" value="MYND-TYPE DOMAIN-CONTAINING PROTEIN"/>
    <property type="match status" value="1"/>
</dbReference>
<organism evidence="3 4">
    <name type="scientific">Podospora australis</name>
    <dbReference type="NCBI Taxonomy" id="1536484"/>
    <lineage>
        <taxon>Eukaryota</taxon>
        <taxon>Fungi</taxon>
        <taxon>Dikarya</taxon>
        <taxon>Ascomycota</taxon>
        <taxon>Pezizomycotina</taxon>
        <taxon>Sordariomycetes</taxon>
        <taxon>Sordariomycetidae</taxon>
        <taxon>Sordariales</taxon>
        <taxon>Podosporaceae</taxon>
        <taxon>Podospora</taxon>
    </lineage>
</organism>
<evidence type="ECO:0000313" key="4">
    <source>
        <dbReference type="Proteomes" id="UP001302126"/>
    </source>
</evidence>
<reference evidence="3" key="2">
    <citation type="submission" date="2023-05" db="EMBL/GenBank/DDBJ databases">
        <authorList>
            <consortium name="Lawrence Berkeley National Laboratory"/>
            <person name="Steindorff A."/>
            <person name="Hensen N."/>
            <person name="Bonometti L."/>
            <person name="Westerberg I."/>
            <person name="Brannstrom I.O."/>
            <person name="Guillou S."/>
            <person name="Cros-Aarteil S."/>
            <person name="Calhoun S."/>
            <person name="Haridas S."/>
            <person name="Kuo A."/>
            <person name="Mondo S."/>
            <person name="Pangilinan J."/>
            <person name="Riley R."/>
            <person name="Labutti K."/>
            <person name="Andreopoulos B."/>
            <person name="Lipzen A."/>
            <person name="Chen C."/>
            <person name="Yanf M."/>
            <person name="Daum C."/>
            <person name="Ng V."/>
            <person name="Clum A."/>
            <person name="Ohm R."/>
            <person name="Martin F."/>
            <person name="Silar P."/>
            <person name="Natvig D."/>
            <person name="Lalanne C."/>
            <person name="Gautier V."/>
            <person name="Ament-Velasquez S.L."/>
            <person name="Kruys A."/>
            <person name="Hutchinson M.I."/>
            <person name="Powell A.J."/>
            <person name="Barry K."/>
            <person name="Miller A.N."/>
            <person name="Grigoriev I.V."/>
            <person name="Debuchy R."/>
            <person name="Gladieux P."/>
            <person name="Thoren M.H."/>
            <person name="Johannesson H."/>
        </authorList>
    </citation>
    <scope>NUCLEOTIDE SEQUENCE</scope>
    <source>
        <strain evidence="3">PSN309</strain>
    </source>
</reference>
<dbReference type="Pfam" id="PF13640">
    <property type="entry name" value="2OG-FeII_Oxy_3"/>
    <property type="match status" value="1"/>
</dbReference>
<sequence>MAAGDKYLEREELKKAVLDALNAIEASGTFASFQEYDDLTASPKLHVKGVGDISIPLLEPQARQLISKCRQAPFGRGSGTIVDTSVRNTWELDPTEFSFKNPKSYDAFLNSVLEDVASELGIESPIRAEIYKMLIYEKGAMFKAHQDTEKIPGMFGTLVISLPSAHEGGDVIVQHGGKTKTFKISGTSLSSICWYSDVSHEVLPVTSGYRWVLTYNLTLDPDEERAPAVDMQDPDIEQLDSALDRLLTSQHFDCFYHMLDHDYTEANLSLQSLKTADYARVQALTLLSKERKFDVFLSVIERWGLGNCSSVTDSEKLVFDPPKASTEEGGADWHSIDHTLEEQLRIRKLVEVHGCTVTRDLPIDDDDNIWRGSWGSLSQRPGQSYTGYMGNHTVVVVPHNKISRSLSAGDDEWTPLDYTLNLPLQSCQDIVSYLVRLCSLPDPAESSMDALVKVIRNIWQNFEWSRSHDDAMPLPYDMQCTQDLLKVAIQFGRFDFFEEGACQHYGELPMTFFAWLREWVVDGGIRERFQSVQKGLNVAIQLYDCIDDKVAAVCQFAPVVPSDQQTPKLFLQWARRSVKSIFDANLSSLMSLGRHNGHALPDAALYFDDPYSFLWSKIRRLVLHCIGKTHFLFHLAFLSRLREHIDNNVFGKEVLSVYESITRLSLVAVDFSIGENSGVTPETFLESFNLRETSDVAMLLTKLAVSIPFRTHCRPWTDTSDTDDFHIFWLPFLQLLVTSLDISAYPASKSLVYNALEAYLAKYVGLDPRLADPDRCKCADCAKFNAFLEDESKTVLSWRNKVAHRRTHLQGSLSKWAGNLELKDKLIYGHTWIWDRRLAVAKNQMAMFDAVKLGGFLSEEQYDEIIGVKIDRIMLRRKIHGLPEFDTEHIAVPADPHSGTGKTEQKAEGRQ</sequence>
<dbReference type="Gene3D" id="2.60.120.620">
    <property type="entry name" value="q2cbj1_9rhob like domain"/>
    <property type="match status" value="1"/>
</dbReference>
<gene>
    <name evidence="3" type="ORF">QBC35DRAFT_463480</name>
</gene>
<reference evidence="3" key="1">
    <citation type="journal article" date="2023" name="Mol. Phylogenet. Evol.">
        <title>Genome-scale phylogeny and comparative genomics of the fungal order Sordariales.</title>
        <authorList>
            <person name="Hensen N."/>
            <person name="Bonometti L."/>
            <person name="Westerberg I."/>
            <person name="Brannstrom I.O."/>
            <person name="Guillou S."/>
            <person name="Cros-Aarteil S."/>
            <person name="Calhoun S."/>
            <person name="Haridas S."/>
            <person name="Kuo A."/>
            <person name="Mondo S."/>
            <person name="Pangilinan J."/>
            <person name="Riley R."/>
            <person name="LaButti K."/>
            <person name="Andreopoulos B."/>
            <person name="Lipzen A."/>
            <person name="Chen C."/>
            <person name="Yan M."/>
            <person name="Daum C."/>
            <person name="Ng V."/>
            <person name="Clum A."/>
            <person name="Steindorff A."/>
            <person name="Ohm R.A."/>
            <person name="Martin F."/>
            <person name="Silar P."/>
            <person name="Natvig D.O."/>
            <person name="Lalanne C."/>
            <person name="Gautier V."/>
            <person name="Ament-Velasquez S.L."/>
            <person name="Kruys A."/>
            <person name="Hutchinson M.I."/>
            <person name="Powell A.J."/>
            <person name="Barry K."/>
            <person name="Miller A.N."/>
            <person name="Grigoriev I.V."/>
            <person name="Debuchy R."/>
            <person name="Gladieux P."/>
            <person name="Hiltunen Thoren M."/>
            <person name="Johannesson H."/>
        </authorList>
    </citation>
    <scope>NUCLEOTIDE SEQUENCE</scope>
    <source>
        <strain evidence="3">PSN309</strain>
    </source>
</reference>
<feature type="domain" description="Prolyl 4-hydroxylase alpha subunit Fe(2+) 2OG dioxygenase" evidence="2">
    <location>
        <begin position="133"/>
        <end position="216"/>
    </location>
</feature>
<protein>
    <recommendedName>
        <fullName evidence="2">Prolyl 4-hydroxylase alpha subunit Fe(2+) 2OG dioxygenase domain-containing protein</fullName>
    </recommendedName>
</protein>
<comment type="caution">
    <text evidence="3">The sequence shown here is derived from an EMBL/GenBank/DDBJ whole genome shotgun (WGS) entry which is preliminary data.</text>
</comment>
<dbReference type="InterPro" id="IPR044862">
    <property type="entry name" value="Pro_4_hyd_alph_FE2OG_OXY"/>
</dbReference>
<feature type="region of interest" description="Disordered" evidence="1">
    <location>
        <begin position="890"/>
        <end position="911"/>
    </location>
</feature>
<dbReference type="AlphaFoldDB" id="A0AAN6WV44"/>
<name>A0AAN6WV44_9PEZI</name>